<accession>A0ABT3Q7Y2</accession>
<name>A0ABT3Q7Y2_9PROT</name>
<evidence type="ECO:0000313" key="2">
    <source>
        <dbReference type="EMBL" id="MCX2561371.1"/>
    </source>
</evidence>
<dbReference type="Proteomes" id="UP001526446">
    <property type="component" value="Unassembled WGS sequence"/>
</dbReference>
<organism evidence="2 3">
    <name type="scientific">Acetobacter farinalis</name>
    <dbReference type="NCBI Taxonomy" id="1260984"/>
    <lineage>
        <taxon>Bacteria</taxon>
        <taxon>Pseudomonadati</taxon>
        <taxon>Pseudomonadota</taxon>
        <taxon>Alphaproteobacteria</taxon>
        <taxon>Acetobacterales</taxon>
        <taxon>Acetobacteraceae</taxon>
        <taxon>Acetobacter</taxon>
    </lineage>
</organism>
<dbReference type="EMBL" id="JAPIUX010000007">
    <property type="protein sequence ID" value="MCX2561371.1"/>
    <property type="molecule type" value="Genomic_DNA"/>
</dbReference>
<reference evidence="2 3" key="1">
    <citation type="submission" date="2022-11" db="EMBL/GenBank/DDBJ databases">
        <title>Genome sequencing of Acetobacter type strain.</title>
        <authorList>
            <person name="Heo J."/>
            <person name="Lee D."/>
            <person name="Han B.-H."/>
            <person name="Hong S.-B."/>
            <person name="Kwon S.-W."/>
        </authorList>
    </citation>
    <scope>NUCLEOTIDE SEQUENCE [LARGE SCALE GENOMIC DNA]</scope>
    <source>
        <strain evidence="2 3">KACC 21251</strain>
    </source>
</reference>
<keyword evidence="1" id="KW-0472">Membrane</keyword>
<keyword evidence="1" id="KW-1133">Transmembrane helix</keyword>
<feature type="transmembrane region" description="Helical" evidence="1">
    <location>
        <begin position="12"/>
        <end position="33"/>
    </location>
</feature>
<comment type="caution">
    <text evidence="2">The sequence shown here is derived from an EMBL/GenBank/DDBJ whole genome shotgun (WGS) entry which is preliminary data.</text>
</comment>
<proteinExistence type="predicted"/>
<keyword evidence="3" id="KW-1185">Reference proteome</keyword>
<gene>
    <name evidence="2" type="ORF">OQ252_08195</name>
</gene>
<evidence type="ECO:0000313" key="3">
    <source>
        <dbReference type="Proteomes" id="UP001526446"/>
    </source>
</evidence>
<evidence type="ECO:0000256" key="1">
    <source>
        <dbReference type="SAM" id="Phobius"/>
    </source>
</evidence>
<dbReference type="RefSeq" id="WP_194300457.1">
    <property type="nucleotide sequence ID" value="NZ_JAPIUX010000007.1"/>
</dbReference>
<keyword evidence="1" id="KW-0812">Transmembrane</keyword>
<sequence length="157" mass="16986">MRSLHTSSPFLAAFCRWLVVFCVLIGLGGQLLLQSNALPDEAPRVTFERLTGLHIGPAELPPASMQDNMQGMSMDMPMVGHMMPHIPAPGHPDHHHDGSCPLCPLLHLPAVIFSAAFMAALILMAWGRSPYSARLPCAPPPRRPAFRPPSTGPPAFI</sequence>
<feature type="transmembrane region" description="Helical" evidence="1">
    <location>
        <begin position="106"/>
        <end position="126"/>
    </location>
</feature>
<protein>
    <submittedName>
        <fullName evidence="2">DUF2946 domain-containing protein</fullName>
    </submittedName>
</protein>